<protein>
    <submittedName>
        <fullName evidence="1">Uncharacterized protein</fullName>
    </submittedName>
</protein>
<organism evidence="1 2">
    <name type="scientific">Hypoxylon rubiginosum</name>
    <dbReference type="NCBI Taxonomy" id="110542"/>
    <lineage>
        <taxon>Eukaryota</taxon>
        <taxon>Fungi</taxon>
        <taxon>Dikarya</taxon>
        <taxon>Ascomycota</taxon>
        <taxon>Pezizomycotina</taxon>
        <taxon>Sordariomycetes</taxon>
        <taxon>Xylariomycetidae</taxon>
        <taxon>Xylariales</taxon>
        <taxon>Hypoxylaceae</taxon>
        <taxon>Hypoxylon</taxon>
    </lineage>
</organism>
<proteinExistence type="predicted"/>
<dbReference type="EMBL" id="MU394290">
    <property type="protein sequence ID" value="KAI6090585.1"/>
    <property type="molecule type" value="Genomic_DNA"/>
</dbReference>
<dbReference type="Proteomes" id="UP001497680">
    <property type="component" value="Unassembled WGS sequence"/>
</dbReference>
<evidence type="ECO:0000313" key="1">
    <source>
        <dbReference type="EMBL" id="KAI6090585.1"/>
    </source>
</evidence>
<keyword evidence="2" id="KW-1185">Reference proteome</keyword>
<comment type="caution">
    <text evidence="1">The sequence shown here is derived from an EMBL/GenBank/DDBJ whole genome shotgun (WGS) entry which is preliminary data.</text>
</comment>
<reference evidence="1 2" key="1">
    <citation type="journal article" date="2022" name="New Phytol.">
        <title>Ecological generalism drives hyperdiversity of secondary metabolite gene clusters in xylarialean endophytes.</title>
        <authorList>
            <person name="Franco M.E.E."/>
            <person name="Wisecaver J.H."/>
            <person name="Arnold A.E."/>
            <person name="Ju Y.M."/>
            <person name="Slot J.C."/>
            <person name="Ahrendt S."/>
            <person name="Moore L.P."/>
            <person name="Eastman K.E."/>
            <person name="Scott K."/>
            <person name="Konkel Z."/>
            <person name="Mondo S.J."/>
            <person name="Kuo A."/>
            <person name="Hayes R.D."/>
            <person name="Haridas S."/>
            <person name="Andreopoulos B."/>
            <person name="Riley R."/>
            <person name="LaButti K."/>
            <person name="Pangilinan J."/>
            <person name="Lipzen A."/>
            <person name="Amirebrahimi M."/>
            <person name="Yan J."/>
            <person name="Adam C."/>
            <person name="Keymanesh K."/>
            <person name="Ng V."/>
            <person name="Louie K."/>
            <person name="Northen T."/>
            <person name="Drula E."/>
            <person name="Henrissat B."/>
            <person name="Hsieh H.M."/>
            <person name="Youens-Clark K."/>
            <person name="Lutzoni F."/>
            <person name="Miadlikowska J."/>
            <person name="Eastwood D.C."/>
            <person name="Hamelin R.C."/>
            <person name="Grigoriev I.V."/>
            <person name="U'Ren J.M."/>
        </authorList>
    </citation>
    <scope>NUCLEOTIDE SEQUENCE [LARGE SCALE GENOMIC DNA]</scope>
    <source>
        <strain evidence="1 2">ER1909</strain>
    </source>
</reference>
<sequence>MPKQTVSSEPNAESLGELDQYLIPHEALERTLQGVIVATKLDNERQKPLKEWLSQQQPASKQLFINEWLSSAAAQFSEDLESHALLDLIIGIAYMRARGRQSNASKDPRSLKFIWSLVHRALLRTTVFKTSRSAGGFIFVPLCSLIKDGAIDELWRLHVWLPDGIRGSTDFKIHDHNAYGQSWVLTGEGTNHRWLVEPADEETATHSEYRLAWNDGKKCDSNYKTHQVSATVTNVYKYLKVTHLSAEKEQRDMTYAVSQREWHSSEVAPEAVFATLFFFDAYRGANRDAAILGPKDRKSSTTEKAAVGITPGQLIRIVELTRTWEDLMTSGKDFIAMGHYDKALGNFNHARLLCEEQGFPNRVYYEEKTESAIDLCRGSTSAVPSNG</sequence>
<accession>A0ACC0DCX7</accession>
<evidence type="ECO:0000313" key="2">
    <source>
        <dbReference type="Proteomes" id="UP001497680"/>
    </source>
</evidence>
<name>A0ACC0DCX7_9PEZI</name>
<gene>
    <name evidence="1" type="ORF">F4821DRAFT_20753</name>
</gene>